<name>A0A0F9L770_9ZZZZ</name>
<comment type="caution">
    <text evidence="1">The sequence shown here is derived from an EMBL/GenBank/DDBJ whole genome shotgun (WGS) entry which is preliminary data.</text>
</comment>
<protein>
    <submittedName>
        <fullName evidence="1">Uncharacterized protein</fullName>
    </submittedName>
</protein>
<gene>
    <name evidence="1" type="ORF">LCGC14_1249830</name>
</gene>
<reference evidence="1" key="1">
    <citation type="journal article" date="2015" name="Nature">
        <title>Complex archaea that bridge the gap between prokaryotes and eukaryotes.</title>
        <authorList>
            <person name="Spang A."/>
            <person name="Saw J.H."/>
            <person name="Jorgensen S.L."/>
            <person name="Zaremba-Niedzwiedzka K."/>
            <person name="Martijn J."/>
            <person name="Lind A.E."/>
            <person name="van Eijk R."/>
            <person name="Schleper C."/>
            <person name="Guy L."/>
            <person name="Ettema T.J."/>
        </authorList>
    </citation>
    <scope>NUCLEOTIDE SEQUENCE</scope>
</reference>
<evidence type="ECO:0000313" key="1">
    <source>
        <dbReference type="EMBL" id="KKM89328.1"/>
    </source>
</evidence>
<organism evidence="1">
    <name type="scientific">marine sediment metagenome</name>
    <dbReference type="NCBI Taxonomy" id="412755"/>
    <lineage>
        <taxon>unclassified sequences</taxon>
        <taxon>metagenomes</taxon>
        <taxon>ecological metagenomes</taxon>
    </lineage>
</organism>
<dbReference type="EMBL" id="LAZR01006832">
    <property type="protein sequence ID" value="KKM89328.1"/>
    <property type="molecule type" value="Genomic_DNA"/>
</dbReference>
<sequence>MKGKQRLRQKNKEGKWDEWSQWRTNLFVDDGIELTEDFLFGLKSWWNPKDQSEYSGGDSGWDTVRYVQPGVCMFNNASPERATGGNGILVGTEWDYPVDDTWLVSPEDSFMSRATGSRVVLNATRRDQTVEFSVAFNVPGDVPSGTPIRELGIFLANTGPIKDPSNSDSQKPNTMLCRSTISNTGYYNSAGATGNQGDPGFKLCHVDEPLTVTTDIEIQWEFGEL</sequence>
<accession>A0A0F9L770</accession>
<dbReference type="AlphaFoldDB" id="A0A0F9L770"/>
<proteinExistence type="predicted"/>